<dbReference type="InterPro" id="IPR020097">
    <property type="entry name" value="PsdUridine_synth_TruA_a/b_dom"/>
</dbReference>
<evidence type="ECO:0000256" key="3">
    <source>
        <dbReference type="ARBA" id="ARBA00023235"/>
    </source>
</evidence>
<comment type="catalytic activity">
    <reaction evidence="4 7">
        <text>uridine(38/39/40) in tRNA = pseudouridine(38/39/40) in tRNA</text>
        <dbReference type="Rhea" id="RHEA:22376"/>
        <dbReference type="Rhea" id="RHEA-COMP:10085"/>
        <dbReference type="Rhea" id="RHEA-COMP:10087"/>
        <dbReference type="ChEBI" id="CHEBI:65314"/>
        <dbReference type="ChEBI" id="CHEBI:65315"/>
        <dbReference type="EC" id="5.4.99.12"/>
    </reaction>
</comment>
<dbReference type="FunFam" id="3.30.70.580:FF:000001">
    <property type="entry name" value="tRNA pseudouridine synthase A"/>
    <property type="match status" value="1"/>
</dbReference>
<reference evidence="9" key="1">
    <citation type="submission" date="2020-10" db="EMBL/GenBank/DDBJ databases">
        <authorList>
            <person name="Gilroy R."/>
        </authorList>
    </citation>
    <scope>NUCLEOTIDE SEQUENCE</scope>
    <source>
        <strain evidence="9">ChiW25-3613</strain>
    </source>
</reference>
<evidence type="ECO:0000259" key="8">
    <source>
        <dbReference type="Pfam" id="PF01416"/>
    </source>
</evidence>
<comment type="similarity">
    <text evidence="1 4 7">Belongs to the tRNA pseudouridine synthase TruA family.</text>
</comment>
<evidence type="ECO:0000256" key="4">
    <source>
        <dbReference type="HAMAP-Rule" id="MF_00171"/>
    </source>
</evidence>
<feature type="domain" description="Pseudouridine synthase I TruA alpha/beta" evidence="8">
    <location>
        <begin position="8"/>
        <end position="96"/>
    </location>
</feature>
<name>A0A9D1DB94_9FIRM</name>
<evidence type="ECO:0000256" key="7">
    <source>
        <dbReference type="RuleBase" id="RU003792"/>
    </source>
</evidence>
<dbReference type="GO" id="GO:0031119">
    <property type="term" value="P:tRNA pseudouridine synthesis"/>
    <property type="evidence" value="ECO:0007669"/>
    <property type="project" value="UniProtKB-UniRule"/>
</dbReference>
<dbReference type="HAMAP" id="MF_00171">
    <property type="entry name" value="TruA"/>
    <property type="match status" value="1"/>
</dbReference>
<dbReference type="GO" id="GO:0003723">
    <property type="term" value="F:RNA binding"/>
    <property type="evidence" value="ECO:0007669"/>
    <property type="project" value="InterPro"/>
</dbReference>
<keyword evidence="3 4" id="KW-0413">Isomerase</keyword>
<evidence type="ECO:0000256" key="6">
    <source>
        <dbReference type="PIRSR" id="PIRSR001430-2"/>
    </source>
</evidence>
<reference evidence="9" key="2">
    <citation type="journal article" date="2021" name="PeerJ">
        <title>Extensive microbial diversity within the chicken gut microbiome revealed by metagenomics and culture.</title>
        <authorList>
            <person name="Gilroy R."/>
            <person name="Ravi A."/>
            <person name="Getino M."/>
            <person name="Pursley I."/>
            <person name="Horton D.L."/>
            <person name="Alikhan N.F."/>
            <person name="Baker D."/>
            <person name="Gharbi K."/>
            <person name="Hall N."/>
            <person name="Watson M."/>
            <person name="Adriaenssens E.M."/>
            <person name="Foster-Nyarko E."/>
            <person name="Jarju S."/>
            <person name="Secka A."/>
            <person name="Antonio M."/>
            <person name="Oren A."/>
            <person name="Chaudhuri R.R."/>
            <person name="La Ragione R."/>
            <person name="Hildebrand F."/>
            <person name="Pallen M.J."/>
        </authorList>
    </citation>
    <scope>NUCLEOTIDE SEQUENCE</scope>
    <source>
        <strain evidence="9">ChiW25-3613</strain>
    </source>
</reference>
<dbReference type="InterPro" id="IPR020095">
    <property type="entry name" value="PsdUridine_synth_TruA_C"/>
</dbReference>
<evidence type="ECO:0000256" key="1">
    <source>
        <dbReference type="ARBA" id="ARBA00009375"/>
    </source>
</evidence>
<dbReference type="GO" id="GO:0160147">
    <property type="term" value="F:tRNA pseudouridine(38-40) synthase activity"/>
    <property type="evidence" value="ECO:0007669"/>
    <property type="project" value="UniProtKB-EC"/>
</dbReference>
<dbReference type="Gene3D" id="3.30.70.580">
    <property type="entry name" value="Pseudouridine synthase I, catalytic domain, N-terminal subdomain"/>
    <property type="match status" value="1"/>
</dbReference>
<dbReference type="NCBIfam" id="TIGR00071">
    <property type="entry name" value="hisT_truA"/>
    <property type="match status" value="1"/>
</dbReference>
<comment type="caution">
    <text evidence="9">The sequence shown here is derived from an EMBL/GenBank/DDBJ whole genome shotgun (WGS) entry which is preliminary data.</text>
</comment>
<comment type="subunit">
    <text evidence="4">Homodimer.</text>
</comment>
<feature type="domain" description="Pseudouridine synthase I TruA alpha/beta" evidence="8">
    <location>
        <begin position="143"/>
        <end position="247"/>
    </location>
</feature>
<evidence type="ECO:0000256" key="2">
    <source>
        <dbReference type="ARBA" id="ARBA00022694"/>
    </source>
</evidence>
<dbReference type="InterPro" id="IPR001406">
    <property type="entry name" value="PsdUridine_synth_TruA"/>
</dbReference>
<dbReference type="InterPro" id="IPR020094">
    <property type="entry name" value="TruA/RsuA/RluB/E/F_N"/>
</dbReference>
<dbReference type="AlphaFoldDB" id="A0A9D1DB94"/>
<evidence type="ECO:0000313" key="10">
    <source>
        <dbReference type="Proteomes" id="UP000824179"/>
    </source>
</evidence>
<dbReference type="EC" id="5.4.99.12" evidence="4"/>
<feature type="active site" description="Nucleophile" evidence="4 5">
    <location>
        <position position="51"/>
    </location>
</feature>
<feature type="binding site" evidence="4 6">
    <location>
        <position position="109"/>
    </location>
    <ligand>
        <name>substrate</name>
    </ligand>
</feature>
<dbReference type="PIRSF" id="PIRSF001430">
    <property type="entry name" value="tRNA_psdUrid_synth"/>
    <property type="match status" value="1"/>
</dbReference>
<dbReference type="PANTHER" id="PTHR11142">
    <property type="entry name" value="PSEUDOURIDYLATE SYNTHASE"/>
    <property type="match status" value="1"/>
</dbReference>
<accession>A0A9D1DB94</accession>
<dbReference type="EMBL" id="DVHB01000031">
    <property type="protein sequence ID" value="HIR39029.1"/>
    <property type="molecule type" value="Genomic_DNA"/>
</dbReference>
<dbReference type="InterPro" id="IPR020103">
    <property type="entry name" value="PsdUridine_synth_cat_dom_sf"/>
</dbReference>
<comment type="function">
    <text evidence="4">Formation of pseudouridine at positions 38, 39 and 40 in the anticodon stem and loop of transfer RNAs.</text>
</comment>
<comment type="caution">
    <text evidence="4">Lacks conserved residue(s) required for the propagation of feature annotation.</text>
</comment>
<protein>
    <recommendedName>
        <fullName evidence="4">tRNA pseudouridine synthase A</fullName>
        <ecNumber evidence="4">5.4.99.12</ecNumber>
    </recommendedName>
    <alternativeName>
        <fullName evidence="4">tRNA pseudouridine(38-40) synthase</fullName>
    </alternativeName>
    <alternativeName>
        <fullName evidence="4">tRNA pseudouridylate synthase I</fullName>
    </alternativeName>
    <alternativeName>
        <fullName evidence="4">tRNA-uridine isomerase I</fullName>
    </alternativeName>
</protein>
<dbReference type="SUPFAM" id="SSF55120">
    <property type="entry name" value="Pseudouridine synthase"/>
    <property type="match status" value="1"/>
</dbReference>
<dbReference type="CDD" id="cd02570">
    <property type="entry name" value="PseudoU_synth_EcTruA"/>
    <property type="match status" value="1"/>
</dbReference>
<evidence type="ECO:0000313" key="9">
    <source>
        <dbReference type="EMBL" id="HIR39029.1"/>
    </source>
</evidence>
<dbReference type="PANTHER" id="PTHR11142:SF0">
    <property type="entry name" value="TRNA PSEUDOURIDINE SYNTHASE-LIKE 1"/>
    <property type="match status" value="1"/>
</dbReference>
<dbReference type="Proteomes" id="UP000824179">
    <property type="component" value="Unassembled WGS sequence"/>
</dbReference>
<dbReference type="Gene3D" id="3.30.70.660">
    <property type="entry name" value="Pseudouridine synthase I, catalytic domain, C-terminal subdomain"/>
    <property type="match status" value="1"/>
</dbReference>
<organism evidence="9 10">
    <name type="scientific">Candidatus Coproplasma stercoripullorum</name>
    <dbReference type="NCBI Taxonomy" id="2840751"/>
    <lineage>
        <taxon>Bacteria</taxon>
        <taxon>Bacillati</taxon>
        <taxon>Bacillota</taxon>
        <taxon>Clostridia</taxon>
        <taxon>Eubacteriales</taxon>
        <taxon>Candidatus Coproplasma</taxon>
    </lineage>
</organism>
<keyword evidence="2 4" id="KW-0819">tRNA processing</keyword>
<dbReference type="Pfam" id="PF01416">
    <property type="entry name" value="PseudoU_synth_1"/>
    <property type="match status" value="2"/>
</dbReference>
<proteinExistence type="inferred from homology"/>
<evidence type="ECO:0000256" key="5">
    <source>
        <dbReference type="PIRSR" id="PIRSR001430-1"/>
    </source>
</evidence>
<gene>
    <name evidence="4 9" type="primary">truA</name>
    <name evidence="9" type="ORF">IAB90_01475</name>
</gene>
<sequence length="255" mass="27587">MKYAILLSYDGTHYRGWQTQKNGISVQSVLEGAAYAAFGKKVNITASGRTDSGVHAAGQVCHFSADISVPAEKIADALNFRLPPDICVLKSAAAPDEFDSNRSAKKKTYCYRMYVARREHPLKSRYAVAVHPRPGLKLMEEGARIFCGEHDFAAYCASGSSAKTTVRNVYSVDVKSGLTRGSEDIEIDVCGGGFLYNMVRTMAGTLLFLGQGRLTLDDVKASLDTGDRSLVGKTMPAKGLTLESVDYGFDLFGAE</sequence>